<evidence type="ECO:0000313" key="3">
    <source>
        <dbReference type="Proteomes" id="UP001500483"/>
    </source>
</evidence>
<dbReference type="PANTHER" id="PTHR47691:SF3">
    <property type="entry name" value="HTH-TYPE TRANSCRIPTIONAL REGULATOR RV0890C-RELATED"/>
    <property type="match status" value="1"/>
</dbReference>
<feature type="domain" description="Orc1-like AAA ATPase" evidence="1">
    <location>
        <begin position="43"/>
        <end position="95"/>
    </location>
</feature>
<proteinExistence type="predicted"/>
<dbReference type="RefSeq" id="WP_258343437.1">
    <property type="nucleotide sequence ID" value="NZ_BAAAYK010000038.1"/>
</dbReference>
<dbReference type="InterPro" id="IPR041664">
    <property type="entry name" value="AAA_16"/>
</dbReference>
<dbReference type="Gene3D" id="3.40.50.300">
    <property type="entry name" value="P-loop containing nucleotide triphosphate hydrolases"/>
    <property type="match status" value="1"/>
</dbReference>
<gene>
    <name evidence="2" type="ORF">GCM10020366_65760</name>
</gene>
<keyword evidence="3" id="KW-1185">Reference proteome</keyword>
<accession>A0ABP6S1J4</accession>
<evidence type="ECO:0000313" key="2">
    <source>
        <dbReference type="EMBL" id="GAA3365520.1"/>
    </source>
</evidence>
<dbReference type="EMBL" id="BAAAYK010000038">
    <property type="protein sequence ID" value="GAA3365520.1"/>
    <property type="molecule type" value="Genomic_DNA"/>
</dbReference>
<dbReference type="SUPFAM" id="SSF52540">
    <property type="entry name" value="P-loop containing nucleoside triphosphate hydrolases"/>
    <property type="match status" value="1"/>
</dbReference>
<reference evidence="3" key="1">
    <citation type="journal article" date="2019" name="Int. J. Syst. Evol. Microbiol.">
        <title>The Global Catalogue of Microorganisms (GCM) 10K type strain sequencing project: providing services to taxonomists for standard genome sequencing and annotation.</title>
        <authorList>
            <consortium name="The Broad Institute Genomics Platform"/>
            <consortium name="The Broad Institute Genome Sequencing Center for Infectious Disease"/>
            <person name="Wu L."/>
            <person name="Ma J."/>
        </authorList>
    </citation>
    <scope>NUCLEOTIDE SEQUENCE [LARGE SCALE GENOMIC DNA]</scope>
    <source>
        <strain evidence="3">JCM 9687</strain>
    </source>
</reference>
<dbReference type="InterPro" id="IPR027417">
    <property type="entry name" value="P-loop_NTPase"/>
</dbReference>
<organism evidence="2 3">
    <name type="scientific">Saccharopolyspora gregorii</name>
    <dbReference type="NCBI Taxonomy" id="33914"/>
    <lineage>
        <taxon>Bacteria</taxon>
        <taxon>Bacillati</taxon>
        <taxon>Actinomycetota</taxon>
        <taxon>Actinomycetes</taxon>
        <taxon>Pseudonocardiales</taxon>
        <taxon>Pseudonocardiaceae</taxon>
        <taxon>Saccharopolyspora</taxon>
    </lineage>
</organism>
<evidence type="ECO:0000259" key="1">
    <source>
        <dbReference type="Pfam" id="PF13191"/>
    </source>
</evidence>
<dbReference type="InterPro" id="IPR011990">
    <property type="entry name" value="TPR-like_helical_dom_sf"/>
</dbReference>
<dbReference type="PRINTS" id="PR00364">
    <property type="entry name" value="DISEASERSIST"/>
</dbReference>
<dbReference type="Proteomes" id="UP001500483">
    <property type="component" value="Unassembled WGS sequence"/>
</dbReference>
<name>A0ABP6S1J4_9PSEU</name>
<dbReference type="Pfam" id="PF13191">
    <property type="entry name" value="AAA_16"/>
    <property type="match status" value="1"/>
</dbReference>
<sequence>MGNENRGDVEQLVQAGSIGQVHFHQRVPVALRAEELQPGQAGFVDREAERAELDAAVARSGAYPACVLVSGPRGSGKTALVRQWMHESPLRFRHRIYLDLRDRDATKLDVISHCLHAFGLDVPASADAAEGLFRSFTREHDVALVLDDVANPRDFLPLVPSSPGGLLVLIAWRQRPELAVDGVVPLGLRRLDAEPGVALLRTGAGARVDAEPEQARRIVELCGGLPIAIRITAGWLAKWPTRKLARIVAHLEGDGRLEKFVEDGVPVVLRHFDEVLAELPAEQRALHRLLGHVPGPTFAADAVAALAELSTDDAEDLLAELHEANLLERTDQDEYRFHDLVRLHAERLRAADDGALRRLVDWYRVRGAHADRAVLEPQRLRVGQDDALLTGPNPFTDGTAREWLDRERVNLVHVLAAAHEQGWDRAVISLCDGPLWTVHQQHKHYADVVPALDLGIGSAQRCGDLVAESRLRTLRTQLLLELREFDAALESGERARELAERAGHRRVLASALEFLGKVRTALGDWDAALELLGRSREINLELGKPRAAALQEYLLARALVGRGEPAAALEVLAAARHRLRDFPNDRRIPDRIRVVAARAHQALGRHAAAVEELRAAEAAIRARGGGHDLVEPLELLAESARHDGNEAAARAALAEAAELLETAGHPDAARLRALLD</sequence>
<comment type="caution">
    <text evidence="2">The sequence shown here is derived from an EMBL/GenBank/DDBJ whole genome shotgun (WGS) entry which is preliminary data.</text>
</comment>
<dbReference type="SUPFAM" id="SSF48452">
    <property type="entry name" value="TPR-like"/>
    <property type="match status" value="1"/>
</dbReference>
<dbReference type="Gene3D" id="1.25.40.10">
    <property type="entry name" value="Tetratricopeptide repeat domain"/>
    <property type="match status" value="1"/>
</dbReference>
<protein>
    <submittedName>
        <fullName evidence="2">Tetratricopeptide repeat protein</fullName>
    </submittedName>
</protein>
<dbReference type="PANTHER" id="PTHR47691">
    <property type="entry name" value="REGULATOR-RELATED"/>
    <property type="match status" value="1"/>
</dbReference>